<dbReference type="PANTHER" id="PTHR36924:SF1">
    <property type="entry name" value="ANTITOXIN HIGA-1"/>
    <property type="match status" value="1"/>
</dbReference>
<reference evidence="2 3" key="1">
    <citation type="journal article" date="2015" name="J. Microbiol.">
        <title>Sphingosinicella ginsenosidimutans sp. nov., with ginsenoside converting activity.</title>
        <authorList>
            <person name="Kim J.K."/>
            <person name="Kang M.S."/>
            <person name="Park S.C."/>
            <person name="Kim K.M."/>
            <person name="Choi K."/>
            <person name="Yoon M.H."/>
            <person name="Im W.T."/>
        </authorList>
    </citation>
    <scope>NUCLEOTIDE SEQUENCE [LARGE SCALE GENOMIC DNA]</scope>
    <source>
        <strain evidence="2 3">BS-11</strain>
    </source>
</reference>
<dbReference type="Gene3D" id="1.10.260.40">
    <property type="entry name" value="lambda repressor-like DNA-binding domains"/>
    <property type="match status" value="1"/>
</dbReference>
<dbReference type="OrthoDB" id="3174593at2"/>
<dbReference type="Proteomes" id="UP000321249">
    <property type="component" value="Unassembled WGS sequence"/>
</dbReference>
<accession>A0A5C6TQ79</accession>
<evidence type="ECO:0000313" key="2">
    <source>
        <dbReference type="EMBL" id="TXC62399.1"/>
    </source>
</evidence>
<keyword evidence="1" id="KW-0238">DNA-binding</keyword>
<dbReference type="GO" id="GO:0003677">
    <property type="term" value="F:DNA binding"/>
    <property type="evidence" value="ECO:0007669"/>
    <property type="project" value="UniProtKB-KW"/>
</dbReference>
<dbReference type="SUPFAM" id="SSF47413">
    <property type="entry name" value="lambda repressor-like DNA-binding domains"/>
    <property type="match status" value="1"/>
</dbReference>
<dbReference type="EMBL" id="VOQQ01000001">
    <property type="protein sequence ID" value="TXC62399.1"/>
    <property type="molecule type" value="Genomic_DNA"/>
</dbReference>
<keyword evidence="3" id="KW-1185">Reference proteome</keyword>
<dbReference type="AlphaFoldDB" id="A0A5C6TQ79"/>
<dbReference type="NCBIfam" id="TIGR02607">
    <property type="entry name" value="antidote_HigA"/>
    <property type="match status" value="1"/>
</dbReference>
<sequence length="99" mass="10956">MTNPLLKGLRPTHPGEILREDVLPALGISKSKAASDLRISRQQLYDILGEKKPVTPQMAHRIGKLTGTSPELWAAMQMRYDLATQVPEELDLIPAREAA</sequence>
<comment type="caution">
    <text evidence="2">The sequence shown here is derived from an EMBL/GenBank/DDBJ whole genome shotgun (WGS) entry which is preliminary data.</text>
</comment>
<gene>
    <name evidence="2" type="ORF">FRZ32_01255</name>
</gene>
<proteinExistence type="predicted"/>
<evidence type="ECO:0000256" key="1">
    <source>
        <dbReference type="ARBA" id="ARBA00023125"/>
    </source>
</evidence>
<dbReference type="InterPro" id="IPR013430">
    <property type="entry name" value="Toxin_antidote_HigA"/>
</dbReference>
<protein>
    <submittedName>
        <fullName evidence="2">HigA family addiction module antidote protein</fullName>
    </submittedName>
</protein>
<dbReference type="RefSeq" id="WP_147041787.1">
    <property type="nucleotide sequence ID" value="NZ_BAABIR010000001.1"/>
</dbReference>
<name>A0A5C6TQ79_9SPHN</name>
<organism evidence="2 3">
    <name type="scientific">Allosphingosinicella ginsenosidimutans</name>
    <dbReference type="NCBI Taxonomy" id="1176539"/>
    <lineage>
        <taxon>Bacteria</taxon>
        <taxon>Pseudomonadati</taxon>
        <taxon>Pseudomonadota</taxon>
        <taxon>Alphaproteobacteria</taxon>
        <taxon>Sphingomonadales</taxon>
        <taxon>Sphingomonadaceae</taxon>
        <taxon>Allosphingosinicella</taxon>
    </lineage>
</organism>
<dbReference type="InterPro" id="IPR010982">
    <property type="entry name" value="Lambda_DNA-bd_dom_sf"/>
</dbReference>
<evidence type="ECO:0000313" key="3">
    <source>
        <dbReference type="Proteomes" id="UP000321249"/>
    </source>
</evidence>
<dbReference type="PANTHER" id="PTHR36924">
    <property type="entry name" value="ANTITOXIN HIGA-1"/>
    <property type="match status" value="1"/>
</dbReference>